<proteinExistence type="predicted"/>
<organism evidence="2 3">
    <name type="scientific">Nesidiocoris tenuis</name>
    <dbReference type="NCBI Taxonomy" id="355587"/>
    <lineage>
        <taxon>Eukaryota</taxon>
        <taxon>Metazoa</taxon>
        <taxon>Ecdysozoa</taxon>
        <taxon>Arthropoda</taxon>
        <taxon>Hexapoda</taxon>
        <taxon>Insecta</taxon>
        <taxon>Pterygota</taxon>
        <taxon>Neoptera</taxon>
        <taxon>Paraneoptera</taxon>
        <taxon>Hemiptera</taxon>
        <taxon>Heteroptera</taxon>
        <taxon>Panheteroptera</taxon>
        <taxon>Cimicomorpha</taxon>
        <taxon>Miridae</taxon>
        <taxon>Dicyphina</taxon>
        <taxon>Nesidiocoris</taxon>
    </lineage>
</organism>
<reference evidence="2 3" key="1">
    <citation type="submission" date="2023-09" db="EMBL/GenBank/DDBJ databases">
        <title>Nesidiocoris tenuis whole genome shotgun sequence.</title>
        <authorList>
            <person name="Shibata T."/>
            <person name="Shimoda M."/>
            <person name="Kobayashi T."/>
            <person name="Uehara T."/>
        </authorList>
    </citation>
    <scope>NUCLEOTIDE SEQUENCE [LARGE SCALE GENOMIC DNA]</scope>
    <source>
        <strain evidence="2 3">Japan</strain>
    </source>
</reference>
<gene>
    <name evidence="2" type="ORF">NTJ_07299</name>
</gene>
<evidence type="ECO:0000256" key="1">
    <source>
        <dbReference type="SAM" id="MobiDB-lite"/>
    </source>
</evidence>
<keyword evidence="3" id="KW-1185">Reference proteome</keyword>
<evidence type="ECO:0000313" key="2">
    <source>
        <dbReference type="EMBL" id="BES94490.1"/>
    </source>
</evidence>
<dbReference type="EMBL" id="AP028913">
    <property type="protein sequence ID" value="BES94490.1"/>
    <property type="molecule type" value="Genomic_DNA"/>
</dbReference>
<protein>
    <submittedName>
        <fullName evidence="2">Uncharacterized protein</fullName>
    </submittedName>
</protein>
<name>A0ABN7AQL4_9HEMI</name>
<evidence type="ECO:0000313" key="3">
    <source>
        <dbReference type="Proteomes" id="UP001307889"/>
    </source>
</evidence>
<feature type="region of interest" description="Disordered" evidence="1">
    <location>
        <begin position="1"/>
        <end position="57"/>
    </location>
</feature>
<feature type="compositionally biased region" description="Basic and acidic residues" evidence="1">
    <location>
        <begin position="14"/>
        <end position="53"/>
    </location>
</feature>
<accession>A0ABN7AQL4</accession>
<sequence length="124" mass="13474">MGKDAHKTKTRRLRNLEIRRANHAGEEENEVQKDEQKIGKRTDDGENGEEKASHSVQISRLETGGGTCRSGTCSFSLVTRGVSLVKGGGEEGERWGGEETGVLISSTEPSMWSCNMGNPPIPTM</sequence>
<dbReference type="Proteomes" id="UP001307889">
    <property type="component" value="Chromosome 5"/>
</dbReference>